<name>W8BJ57_CERCA</name>
<protein>
    <submittedName>
        <fullName evidence="2">Uncharacterized protein</fullName>
    </submittedName>
</protein>
<organism evidence="2">
    <name type="scientific">Ceratitis capitata</name>
    <name type="common">Mediterranean fruit fly</name>
    <name type="synonym">Tephritis capitata</name>
    <dbReference type="NCBI Taxonomy" id="7213"/>
    <lineage>
        <taxon>Eukaryota</taxon>
        <taxon>Metazoa</taxon>
        <taxon>Ecdysozoa</taxon>
        <taxon>Arthropoda</taxon>
        <taxon>Hexapoda</taxon>
        <taxon>Insecta</taxon>
        <taxon>Pterygota</taxon>
        <taxon>Neoptera</taxon>
        <taxon>Endopterygota</taxon>
        <taxon>Diptera</taxon>
        <taxon>Brachycera</taxon>
        <taxon>Muscomorpha</taxon>
        <taxon>Tephritoidea</taxon>
        <taxon>Tephritidae</taxon>
        <taxon>Ceratitis</taxon>
        <taxon>Ceratitis</taxon>
    </lineage>
</organism>
<dbReference type="OrthoDB" id="8195041at2759"/>
<accession>W8BJ57</accession>
<feature type="region of interest" description="Disordered" evidence="1">
    <location>
        <begin position="28"/>
        <end position="49"/>
    </location>
</feature>
<feature type="region of interest" description="Disordered" evidence="1">
    <location>
        <begin position="802"/>
        <end position="834"/>
    </location>
</feature>
<reference evidence="2" key="1">
    <citation type="submission" date="2013-07" db="EMBL/GenBank/DDBJ databases">
        <authorList>
            <person name="Geib S."/>
        </authorList>
    </citation>
    <scope>NUCLEOTIDE SEQUENCE</scope>
</reference>
<dbReference type="AlphaFoldDB" id="W8BJ57"/>
<feature type="compositionally biased region" description="Polar residues" evidence="1">
    <location>
        <begin position="32"/>
        <end position="46"/>
    </location>
</feature>
<evidence type="ECO:0000313" key="2">
    <source>
        <dbReference type="EMBL" id="JAB97023.1"/>
    </source>
</evidence>
<sequence length="834" mass="95489">MPTRPYKRKIQAKDSKVLSLDETCDSAKKITPVTSQPSTSRNTPGNSLDKLLLHNSDDLKLREKHCLFPAFNVGKLSIDNIEELNLHLNCTVSMPCPIYISNKHCESVDLCHRRTMAREIYRKRLHTSRTRYQTLQNNKKFKTNERENSYHNSFFELAKRLECDPDPYFHGSYDYYYTGGNLCLLDDGEHVLHVDGPNLNNLNVGILPKFRSFSRTFLDSICSQKLQSDTEVFELRAIQNLRTDFGNFFAMRHRNAIDLHSVHPDGNIKSFMRFKSNSTPFISFAQSSIDSSTFIITTMKQNIRVYDINNPNPILAAAHDICPKNDPMRISWNMVRPWQSQTYLYANERKFCVIDTRTTPAEWLKTSCFQENMDYDCDFISSIAKSEFRDLAYVATNHKLHCLDLRYLGGDFEASSAAVCRWTHQLEYAPAFIDTFRVGGVELIAISSALANDMVICELSRQHMGQTVDGEAIIPSEATEKGSPENGQSKKSIYKSYCLPYQPPTLQEAYQQARLAGKCLQPDADLPSRIARCSTGLSFIDTLTFSECIGEDDCDTFALLLTSNSIGDVYAHRLIEKEAKEPDTRRRMFAADDENSMFEYAKRVCEFKQPSLNCTEVVNLKAMRKVFRCNTLSTPFILNEDDKSKVEVTPSKRRGLGRWQKRIQTLHNYKDALVQDLLSIWDIDYEDDKKDISFSYIKKGLGVKPDPETIVNSWLDENMKSEDKREIPIRGPLPENGQQYIEHFDSTVMAVVHAPHADINETVKMETSICINDTFDALNNSFTSEFEPQQQSTQLVDTILNMPDSPTEQEEFISTKPKPKEKPTKKKSKYVKGF</sequence>
<reference evidence="2" key="2">
    <citation type="journal article" date="2014" name="BMC Genomics">
        <title>A genomic perspective to assessing quality of mass-reared SIT flies used in Mediterranean fruit fly (Ceratitis capitata) eradication in California.</title>
        <authorList>
            <person name="Calla B."/>
            <person name="Hall B."/>
            <person name="Hou S."/>
            <person name="Geib S.M."/>
        </authorList>
    </citation>
    <scope>NUCLEOTIDE SEQUENCE</scope>
</reference>
<feature type="compositionally biased region" description="Basic residues" evidence="1">
    <location>
        <begin position="817"/>
        <end position="834"/>
    </location>
</feature>
<proteinExistence type="evidence at transcript level"/>
<evidence type="ECO:0000256" key="1">
    <source>
        <dbReference type="SAM" id="MobiDB-lite"/>
    </source>
</evidence>
<dbReference type="EMBL" id="GAMC01009532">
    <property type="protein sequence ID" value="JAB97023.1"/>
    <property type="molecule type" value="mRNA"/>
</dbReference>